<dbReference type="InterPro" id="IPR036812">
    <property type="entry name" value="NAD(P)_OxRdtase_dom_sf"/>
</dbReference>
<dbReference type="OrthoDB" id="416253at2759"/>
<dbReference type="PROSITE" id="PS00798">
    <property type="entry name" value="ALDOKETO_REDUCTASE_1"/>
    <property type="match status" value="1"/>
</dbReference>
<dbReference type="InterPro" id="IPR018170">
    <property type="entry name" value="Aldo/ket_reductase_CS"/>
</dbReference>
<organism evidence="6 7">
    <name type="scientific">Aquarana catesbeiana</name>
    <name type="common">American bullfrog</name>
    <name type="synonym">Rana catesbeiana</name>
    <dbReference type="NCBI Taxonomy" id="8400"/>
    <lineage>
        <taxon>Eukaryota</taxon>
        <taxon>Metazoa</taxon>
        <taxon>Chordata</taxon>
        <taxon>Craniata</taxon>
        <taxon>Vertebrata</taxon>
        <taxon>Euteleostomi</taxon>
        <taxon>Amphibia</taxon>
        <taxon>Batrachia</taxon>
        <taxon>Anura</taxon>
        <taxon>Neobatrachia</taxon>
        <taxon>Ranoidea</taxon>
        <taxon>Ranidae</taxon>
        <taxon>Aquarana</taxon>
    </lineage>
</organism>
<dbReference type="PANTHER" id="PTHR11732">
    <property type="entry name" value="ALDO/KETO REDUCTASE"/>
    <property type="match status" value="1"/>
</dbReference>
<dbReference type="PRINTS" id="PR00069">
    <property type="entry name" value="ALDKETRDTASE"/>
</dbReference>
<dbReference type="Proteomes" id="UP000228934">
    <property type="component" value="Unassembled WGS sequence"/>
</dbReference>
<feature type="domain" description="NADP-dependent oxidoreductase" evidence="5">
    <location>
        <begin position="2"/>
        <end position="228"/>
    </location>
</feature>
<dbReference type="PROSITE" id="PS00062">
    <property type="entry name" value="ALDOKETO_REDUCTASE_2"/>
    <property type="match status" value="1"/>
</dbReference>
<evidence type="ECO:0000256" key="4">
    <source>
        <dbReference type="PIRSR" id="PIRSR000097-3"/>
    </source>
</evidence>
<dbReference type="InterPro" id="IPR023210">
    <property type="entry name" value="NADP_OxRdtase_dom"/>
</dbReference>
<feature type="active site" description="Proton donor" evidence="2">
    <location>
        <position position="27"/>
    </location>
</feature>
<feature type="site" description="Lowers pKa of active site Tyr" evidence="4">
    <location>
        <position position="56"/>
    </location>
</feature>
<protein>
    <recommendedName>
        <fullName evidence="5">NADP-dependent oxidoreductase domain-containing protein</fullName>
    </recommendedName>
</protein>
<evidence type="ECO:0000256" key="3">
    <source>
        <dbReference type="PIRSR" id="PIRSR000097-2"/>
    </source>
</evidence>
<dbReference type="PIRSF" id="PIRSF000097">
    <property type="entry name" value="AKR"/>
    <property type="match status" value="1"/>
</dbReference>
<dbReference type="Gene3D" id="3.20.20.100">
    <property type="entry name" value="NADP-dependent oxidoreductase domain"/>
    <property type="match status" value="1"/>
</dbReference>
<dbReference type="AlphaFoldDB" id="A0A2G9S4K3"/>
<evidence type="ECO:0000259" key="5">
    <source>
        <dbReference type="Pfam" id="PF00248"/>
    </source>
</evidence>
<feature type="non-terminal residue" evidence="6">
    <location>
        <position position="1"/>
    </location>
</feature>
<dbReference type="InterPro" id="IPR020471">
    <property type="entry name" value="AKR"/>
</dbReference>
<evidence type="ECO:0000313" key="6">
    <source>
        <dbReference type="EMBL" id="PIO35005.1"/>
    </source>
</evidence>
<dbReference type="EMBL" id="KV928600">
    <property type="protein sequence ID" value="PIO35005.1"/>
    <property type="molecule type" value="Genomic_DNA"/>
</dbReference>
<evidence type="ECO:0000256" key="1">
    <source>
        <dbReference type="ARBA" id="ARBA00007905"/>
    </source>
</evidence>
<dbReference type="SUPFAM" id="SSF51430">
    <property type="entry name" value="NAD(P)-linked oxidoreductase"/>
    <property type="match status" value="1"/>
</dbReference>
<feature type="non-terminal residue" evidence="6">
    <location>
        <position position="228"/>
    </location>
</feature>
<proteinExistence type="inferred from homology"/>
<accession>A0A2G9S4K3</accession>
<evidence type="ECO:0000256" key="2">
    <source>
        <dbReference type="PIRSR" id="PIRSR000097-1"/>
    </source>
</evidence>
<sequence>FPKSQSEEATKVAIEVGYRHIDGAYIYGNEVEVGQAIREKIADGTIRREDVFYTGKLWSTFHTPELVQPALERSLKQLNLDSMDLFIIHMPLEMKAMEKCVDAGLVRSIGVSNFNRRQLELILNKAGLKYKPVCNQVECHIYLNQRKLLEFCKSQDIVLVGYSVLGSSRDERWIDQNAPVVLADPVLVTIAKKHNKSPAQVALRFLLQLGVVVLAKSFNPTRIKKNFQ</sequence>
<comment type="similarity">
    <text evidence="1">Belongs to the aldo/keto reductase family.</text>
</comment>
<dbReference type="Pfam" id="PF00248">
    <property type="entry name" value="Aldo_ket_red"/>
    <property type="match status" value="1"/>
</dbReference>
<keyword evidence="7" id="KW-1185">Reference proteome</keyword>
<feature type="binding site" evidence="3">
    <location>
        <position position="89"/>
    </location>
    <ligand>
        <name>substrate</name>
    </ligand>
</feature>
<name>A0A2G9S4K3_AQUCT</name>
<dbReference type="GO" id="GO:0016491">
    <property type="term" value="F:oxidoreductase activity"/>
    <property type="evidence" value="ECO:0007669"/>
    <property type="project" value="InterPro"/>
</dbReference>
<evidence type="ECO:0000313" key="7">
    <source>
        <dbReference type="Proteomes" id="UP000228934"/>
    </source>
</evidence>
<gene>
    <name evidence="6" type="ORF">AB205_0028350</name>
</gene>
<reference evidence="7" key="1">
    <citation type="journal article" date="2017" name="Nat. Commun.">
        <title>The North American bullfrog draft genome provides insight into hormonal regulation of long noncoding RNA.</title>
        <authorList>
            <person name="Hammond S.A."/>
            <person name="Warren R.L."/>
            <person name="Vandervalk B.P."/>
            <person name="Kucuk E."/>
            <person name="Khan H."/>
            <person name="Gibb E.A."/>
            <person name="Pandoh P."/>
            <person name="Kirk H."/>
            <person name="Zhao Y."/>
            <person name="Jones M."/>
            <person name="Mungall A.J."/>
            <person name="Coope R."/>
            <person name="Pleasance S."/>
            <person name="Moore R.A."/>
            <person name="Holt R.A."/>
            <person name="Round J.M."/>
            <person name="Ohora S."/>
            <person name="Walle B.V."/>
            <person name="Veldhoen N."/>
            <person name="Helbing C.C."/>
            <person name="Birol I."/>
        </authorList>
    </citation>
    <scope>NUCLEOTIDE SEQUENCE [LARGE SCALE GENOMIC DNA]</scope>
</reference>